<feature type="transmembrane region" description="Helical" evidence="1">
    <location>
        <begin position="26"/>
        <end position="49"/>
    </location>
</feature>
<keyword evidence="1" id="KW-0472">Membrane</keyword>
<dbReference type="OrthoDB" id="240564at2"/>
<gene>
    <name evidence="3" type="ORF">E2F49_08120</name>
</gene>
<comment type="caution">
    <text evidence="3">The sequence shown here is derived from an EMBL/GenBank/DDBJ whole genome shotgun (WGS) entry which is preliminary data.</text>
</comment>
<proteinExistence type="predicted"/>
<feature type="domain" description="YdbS-like PH" evidence="2">
    <location>
        <begin position="428"/>
        <end position="506"/>
    </location>
</feature>
<protein>
    <recommendedName>
        <fullName evidence="2">YdbS-like PH domain-containing protein</fullName>
    </recommendedName>
</protein>
<dbReference type="PANTHER" id="PTHR34473:SF2">
    <property type="entry name" value="UPF0699 TRANSMEMBRANE PROTEIN YDBT"/>
    <property type="match status" value="1"/>
</dbReference>
<dbReference type="PIRSF" id="PIRSF026631">
    <property type="entry name" value="UCP026631"/>
    <property type="match status" value="1"/>
</dbReference>
<keyword evidence="1" id="KW-0812">Transmembrane</keyword>
<reference evidence="3 4" key="1">
    <citation type="submission" date="2019-03" db="EMBL/GenBank/DDBJ databases">
        <title>Luteimonas zhaokaii sp.nov., isolated from the rectal contents of Plateau pika in Yushu, Qinghai Province, China.</title>
        <authorList>
            <person name="Zhang G."/>
        </authorList>
    </citation>
    <scope>NUCLEOTIDE SEQUENCE [LARGE SCALE GENOMIC DNA]</scope>
    <source>
        <strain evidence="3 4">THG-MD21</strain>
    </source>
</reference>
<keyword evidence="1" id="KW-1133">Transmembrane helix</keyword>
<dbReference type="Pfam" id="PF03703">
    <property type="entry name" value="bPH_2"/>
    <property type="match status" value="3"/>
</dbReference>
<evidence type="ECO:0000259" key="2">
    <source>
        <dbReference type="Pfam" id="PF03703"/>
    </source>
</evidence>
<evidence type="ECO:0000313" key="4">
    <source>
        <dbReference type="Proteomes" id="UP000295543"/>
    </source>
</evidence>
<feature type="domain" description="YdbS-like PH" evidence="2">
    <location>
        <begin position="75"/>
        <end position="153"/>
    </location>
</feature>
<dbReference type="AlphaFoldDB" id="A0A4R5UF26"/>
<sequence length="518" mass="57849">MTTPEPAAPEALLPGDHERRLHPGSWLFVLLQNLRQFIVPLLVLLFAGGRRDDGYPWWLPLIGVGALVVVSVWQYLTFRYRIDDDRLIVRSGLLERSVRQIPYSRIHNVAIHQNLLHQLMGVAEVRLESAGGTKPEAQMRVLRMPEALALEQLIRDRGQGQDAAPTMDGATAPVTEPAGITLLALSSWEIVKLGLISNRGMVVVAGALALSFQALPERTMGRWLVDYGREAFGYASGFATTWLAKGVAIAGVLAFALLLIRAFSVLLALLRYHGFRLQRQGRRLTVERGLLSRSRSSVPRRRIQAWTMREGVLHRLFARRTLEIDTASARGNDGQGNGNAQRGLDALAPIAPPATCDAIVHDIALLRSWPPARWQPLHPRAWLRLMLGDVFVTVGLCVALAWFLRGWGALGLLWLPWSMFVARRHAARAGYAVDAAFVAVREGWWKRTWRFAEIGKLQAVELRQSPLDRRFGMASVWFDTAGANPLSTPLRLRFLPLAEAERVHATLAGEIARRPLRW</sequence>
<dbReference type="RefSeq" id="WP_133393329.1">
    <property type="nucleotide sequence ID" value="NZ_SMTG01000002.1"/>
</dbReference>
<evidence type="ECO:0000256" key="1">
    <source>
        <dbReference type="SAM" id="Phobius"/>
    </source>
</evidence>
<dbReference type="PANTHER" id="PTHR34473">
    <property type="entry name" value="UPF0699 TRANSMEMBRANE PROTEIN YDBS"/>
    <property type="match status" value="1"/>
</dbReference>
<keyword evidence="4" id="KW-1185">Reference proteome</keyword>
<feature type="transmembrane region" description="Helical" evidence="1">
    <location>
        <begin position="390"/>
        <end position="417"/>
    </location>
</feature>
<dbReference type="InterPro" id="IPR005182">
    <property type="entry name" value="YdbS-like_PH"/>
</dbReference>
<accession>A0A4R5UF26</accession>
<dbReference type="InterPro" id="IPR014529">
    <property type="entry name" value="UCP026631"/>
</dbReference>
<name>A0A4R5UF26_9GAMM</name>
<dbReference type="EMBL" id="SMTG01000002">
    <property type="protein sequence ID" value="TDK33935.1"/>
    <property type="molecule type" value="Genomic_DNA"/>
</dbReference>
<evidence type="ECO:0000313" key="3">
    <source>
        <dbReference type="EMBL" id="TDK33935.1"/>
    </source>
</evidence>
<feature type="transmembrane region" description="Helical" evidence="1">
    <location>
        <begin position="247"/>
        <end position="270"/>
    </location>
</feature>
<organism evidence="3 4">
    <name type="scientific">Luteimonas terrae</name>
    <dbReference type="NCBI Taxonomy" id="1530191"/>
    <lineage>
        <taxon>Bacteria</taxon>
        <taxon>Pseudomonadati</taxon>
        <taxon>Pseudomonadota</taxon>
        <taxon>Gammaproteobacteria</taxon>
        <taxon>Lysobacterales</taxon>
        <taxon>Lysobacteraceae</taxon>
        <taxon>Luteimonas</taxon>
    </lineage>
</organism>
<feature type="domain" description="YdbS-like PH" evidence="2">
    <location>
        <begin position="272"/>
        <end position="330"/>
    </location>
</feature>
<feature type="transmembrane region" description="Helical" evidence="1">
    <location>
        <begin position="55"/>
        <end position="76"/>
    </location>
</feature>
<dbReference type="Proteomes" id="UP000295543">
    <property type="component" value="Unassembled WGS sequence"/>
</dbReference>